<comment type="similarity">
    <text evidence="10">Belongs to the acyltransferase CrtO family.</text>
</comment>
<evidence type="ECO:0000256" key="7">
    <source>
        <dbReference type="ARBA" id="ARBA00023136"/>
    </source>
</evidence>
<evidence type="ECO:0000256" key="10">
    <source>
        <dbReference type="ARBA" id="ARBA00023603"/>
    </source>
</evidence>
<feature type="transmembrane region" description="Helical" evidence="13">
    <location>
        <begin position="139"/>
        <end position="157"/>
    </location>
</feature>
<feature type="transmembrane region" description="Helical" evidence="13">
    <location>
        <begin position="32"/>
        <end position="53"/>
    </location>
</feature>
<dbReference type="GO" id="GO:0016746">
    <property type="term" value="F:acyltransferase activity"/>
    <property type="evidence" value="ECO:0007669"/>
    <property type="project" value="UniProtKB-KW"/>
</dbReference>
<keyword evidence="2" id="KW-1003">Cell membrane</keyword>
<evidence type="ECO:0000256" key="11">
    <source>
        <dbReference type="ARBA" id="ARBA00023667"/>
    </source>
</evidence>
<dbReference type="UniPathway" id="UPA00029">
    <property type="reaction ID" value="UER00560"/>
</dbReference>
<evidence type="ECO:0000256" key="5">
    <source>
        <dbReference type="ARBA" id="ARBA00022729"/>
    </source>
</evidence>
<dbReference type="Proteomes" id="UP000295706">
    <property type="component" value="Unassembled WGS sequence"/>
</dbReference>
<evidence type="ECO:0000256" key="4">
    <source>
        <dbReference type="ARBA" id="ARBA00022692"/>
    </source>
</evidence>
<evidence type="ECO:0000313" key="15">
    <source>
        <dbReference type="Proteomes" id="UP000295706"/>
    </source>
</evidence>
<keyword evidence="4 13" id="KW-0812">Transmembrane</keyword>
<dbReference type="Pfam" id="PF18927">
    <property type="entry name" value="CrtO"/>
    <property type="match status" value="1"/>
</dbReference>
<keyword evidence="15" id="KW-1185">Reference proteome</keyword>
<dbReference type="RefSeq" id="WP_132116377.1">
    <property type="nucleotide sequence ID" value="NZ_SMJU01000004.1"/>
</dbReference>
<comment type="function">
    <text evidence="12">Catalyzes the acylation of glycosyl-4,4'-diaponeurosporenoate, i.e. the esterification of glucose at the C6'' position with the carboxyl group of the C(15) fatty acid 12-methyltetradecanoic acid, to yield staphyloxanthin. This is the last step in the biosynthesis of this orange pigment, present in most staphylococci strains.</text>
</comment>
<gene>
    <name evidence="14" type="ORF">EZE20_08205</name>
</gene>
<reference evidence="14 15" key="1">
    <citation type="submission" date="2019-02" db="EMBL/GenBank/DDBJ databases">
        <title>Arundinibacter roseus gen. nov., sp. nov., a new member of the family Cytophagaceae.</title>
        <authorList>
            <person name="Szuroczki S."/>
            <person name="Khayer B."/>
            <person name="Sproer C."/>
            <person name="Toumi M."/>
            <person name="Szabo A."/>
            <person name="Felfoldi T."/>
            <person name="Schumann P."/>
            <person name="Toth E."/>
        </authorList>
    </citation>
    <scope>NUCLEOTIDE SEQUENCE [LARGE SCALE GENOMIC DNA]</scope>
    <source>
        <strain evidence="14 15">DMA-k-7a</strain>
    </source>
</reference>
<evidence type="ECO:0000256" key="1">
    <source>
        <dbReference type="ARBA" id="ARBA00004162"/>
    </source>
</evidence>
<comment type="pathway">
    <text evidence="9">Carotenoid biosynthesis; staphyloxanthin biosynthesis; staphyloxanthin from farnesyl diphosphate: step 5/5.</text>
</comment>
<feature type="transmembrane region" description="Helical" evidence="13">
    <location>
        <begin position="9"/>
        <end position="26"/>
    </location>
</feature>
<feature type="transmembrane region" description="Helical" evidence="13">
    <location>
        <begin position="116"/>
        <end position="133"/>
    </location>
</feature>
<dbReference type="OrthoDB" id="883215at2"/>
<name>A0A4R4KJK2_9BACT</name>
<dbReference type="AlphaFoldDB" id="A0A4R4KJK2"/>
<sequence length="169" mass="20249">MKREAVNQILNVFWTALASWLLVLYWSRQNSISDLLGISLISIIAGLLPRHFYTATQLSNQKKWYEKAGIKVFRKITQNGEWVYRLSSEKENTKRRVRLKANQQTYLRTIAMYERFHWIFLIFFLVSAGLAIWQRQWQIGLLVFLFNIPYNVYPILLQQYNKLRFKPKA</sequence>
<keyword evidence="7 13" id="KW-0472">Membrane</keyword>
<organism evidence="14 15">
    <name type="scientific">Arundinibacter roseus</name>
    <dbReference type="NCBI Taxonomy" id="2070510"/>
    <lineage>
        <taxon>Bacteria</taxon>
        <taxon>Pseudomonadati</taxon>
        <taxon>Bacteroidota</taxon>
        <taxon>Cytophagia</taxon>
        <taxon>Cytophagales</taxon>
        <taxon>Spirosomataceae</taxon>
        <taxon>Arundinibacter</taxon>
    </lineage>
</organism>
<evidence type="ECO:0000256" key="2">
    <source>
        <dbReference type="ARBA" id="ARBA00022475"/>
    </source>
</evidence>
<evidence type="ECO:0000256" key="6">
    <source>
        <dbReference type="ARBA" id="ARBA00022989"/>
    </source>
</evidence>
<keyword evidence="6 13" id="KW-1133">Transmembrane helix</keyword>
<comment type="subcellular location">
    <subcellularLocation>
        <location evidence="1">Cell membrane</location>
        <topology evidence="1">Single-pass membrane protein</topology>
    </subcellularLocation>
</comment>
<keyword evidence="5" id="KW-0732">Signal</keyword>
<dbReference type="GO" id="GO:0005886">
    <property type="term" value="C:plasma membrane"/>
    <property type="evidence" value="ECO:0007669"/>
    <property type="project" value="UniProtKB-SubCell"/>
</dbReference>
<evidence type="ECO:0000256" key="13">
    <source>
        <dbReference type="SAM" id="Phobius"/>
    </source>
</evidence>
<dbReference type="InterPro" id="IPR044021">
    <property type="entry name" value="CrtO"/>
</dbReference>
<keyword evidence="8" id="KW-0012">Acyltransferase</keyword>
<accession>A0A4R4KJK2</accession>
<comment type="caution">
    <text evidence="14">The sequence shown here is derived from an EMBL/GenBank/DDBJ whole genome shotgun (WGS) entry which is preliminary data.</text>
</comment>
<keyword evidence="3" id="KW-0808">Transferase</keyword>
<evidence type="ECO:0000256" key="3">
    <source>
        <dbReference type="ARBA" id="ARBA00022679"/>
    </source>
</evidence>
<evidence type="ECO:0000256" key="8">
    <source>
        <dbReference type="ARBA" id="ARBA00023315"/>
    </source>
</evidence>
<proteinExistence type="inferred from homology"/>
<protein>
    <recommendedName>
        <fullName evidence="11">Glycosyl-4,4'-diaponeurosporenoate acyltransferase</fullName>
    </recommendedName>
</protein>
<evidence type="ECO:0000256" key="9">
    <source>
        <dbReference type="ARBA" id="ARBA00023588"/>
    </source>
</evidence>
<dbReference type="EMBL" id="SMJU01000004">
    <property type="protein sequence ID" value="TDB67086.1"/>
    <property type="molecule type" value="Genomic_DNA"/>
</dbReference>
<evidence type="ECO:0000256" key="12">
    <source>
        <dbReference type="ARBA" id="ARBA00025324"/>
    </source>
</evidence>
<evidence type="ECO:0000313" key="14">
    <source>
        <dbReference type="EMBL" id="TDB67086.1"/>
    </source>
</evidence>